<proteinExistence type="predicted"/>
<dbReference type="EMBL" id="PVWO01000740">
    <property type="protein sequence ID" value="PSB40052.1"/>
    <property type="molecule type" value="Genomic_DNA"/>
</dbReference>
<comment type="caution">
    <text evidence="1">The sequence shown here is derived from an EMBL/GenBank/DDBJ whole genome shotgun (WGS) entry which is preliminary data.</text>
</comment>
<accession>A0A2T1F4Z5</accession>
<evidence type="ECO:0000313" key="2">
    <source>
        <dbReference type="Proteomes" id="UP000238937"/>
    </source>
</evidence>
<name>A0A2T1F4Z5_9CYAN</name>
<dbReference type="AlphaFoldDB" id="A0A2T1F4Z5"/>
<evidence type="ECO:0000313" key="1">
    <source>
        <dbReference type="EMBL" id="PSB40052.1"/>
    </source>
</evidence>
<reference evidence="1 2" key="1">
    <citation type="submission" date="2018-03" db="EMBL/GenBank/DDBJ databases">
        <title>The ancient ancestry and fast evolution of plastids.</title>
        <authorList>
            <person name="Moore K.R."/>
            <person name="Magnabosco C."/>
            <person name="Momper L."/>
            <person name="Gold D.A."/>
            <person name="Bosak T."/>
            <person name="Fournier G.P."/>
        </authorList>
    </citation>
    <scope>NUCLEOTIDE SEQUENCE [LARGE SCALE GENOMIC DNA]</scope>
    <source>
        <strain evidence="1 2">CCALA 037</strain>
    </source>
</reference>
<sequence length="73" mass="8570">MGEPYLVDREYARIDLELAILLQRRFANEFNRQLFAISNYRSTNQSKILSSFRADRSLKISTTKIDISLVSER</sequence>
<keyword evidence="2" id="KW-1185">Reference proteome</keyword>
<protein>
    <submittedName>
        <fullName evidence="1">Uncharacterized protein</fullName>
    </submittedName>
</protein>
<gene>
    <name evidence="1" type="ORF">C7B77_28840</name>
</gene>
<dbReference type="Proteomes" id="UP000238937">
    <property type="component" value="Unassembled WGS sequence"/>
</dbReference>
<organism evidence="1 2">
    <name type="scientific">Chamaesiphon polymorphus CCALA 037</name>
    <dbReference type="NCBI Taxonomy" id="2107692"/>
    <lineage>
        <taxon>Bacteria</taxon>
        <taxon>Bacillati</taxon>
        <taxon>Cyanobacteriota</taxon>
        <taxon>Cyanophyceae</taxon>
        <taxon>Gomontiellales</taxon>
        <taxon>Chamaesiphonaceae</taxon>
        <taxon>Chamaesiphon</taxon>
    </lineage>
</organism>